<evidence type="ECO:0000313" key="3">
    <source>
        <dbReference type="EMBL" id="KAG2885933.1"/>
    </source>
</evidence>
<gene>
    <name evidence="6" type="ORF">PC110_g20324</name>
    <name evidence="1" type="ORF">PC113_g22899</name>
    <name evidence="2" type="ORF">PC115_g22818</name>
    <name evidence="3" type="ORF">PC117_g25483</name>
    <name evidence="4" type="ORF">PC118_g22984</name>
    <name evidence="5" type="ORF">PC129_g22592</name>
</gene>
<dbReference type="AlphaFoldDB" id="A0A329RIU0"/>
<dbReference type="EMBL" id="RCMV01002150">
    <property type="protein sequence ID" value="KAG3204395.1"/>
    <property type="molecule type" value="Genomic_DNA"/>
</dbReference>
<accession>A0A329RIU0</accession>
<evidence type="ECO:0000313" key="6">
    <source>
        <dbReference type="EMBL" id="RAW23238.1"/>
    </source>
</evidence>
<dbReference type="Proteomes" id="UP000697107">
    <property type="component" value="Unassembled WGS sequence"/>
</dbReference>
<dbReference type="EMBL" id="RCML01001983">
    <property type="protein sequence ID" value="KAG2959512.1"/>
    <property type="molecule type" value="Genomic_DNA"/>
</dbReference>
<dbReference type="VEuPathDB" id="FungiDB:PC110_g20324"/>
<proteinExistence type="predicted"/>
<dbReference type="EMBL" id="RCMK01001991">
    <property type="protein sequence ID" value="KAG2885933.1"/>
    <property type="molecule type" value="Genomic_DNA"/>
</dbReference>
<name>A0A329RIU0_9STRA</name>
<organism evidence="6 7">
    <name type="scientific">Phytophthora cactorum</name>
    <dbReference type="NCBI Taxonomy" id="29920"/>
    <lineage>
        <taxon>Eukaryota</taxon>
        <taxon>Sar</taxon>
        <taxon>Stramenopiles</taxon>
        <taxon>Oomycota</taxon>
        <taxon>Peronosporomycetes</taxon>
        <taxon>Peronosporales</taxon>
        <taxon>Peronosporaceae</taxon>
        <taxon>Phytophthora</taxon>
    </lineage>
</organism>
<evidence type="ECO:0000313" key="4">
    <source>
        <dbReference type="EMBL" id="KAG2959512.1"/>
    </source>
</evidence>
<dbReference type="Proteomes" id="UP000774804">
    <property type="component" value="Unassembled WGS sequence"/>
</dbReference>
<reference evidence="1" key="2">
    <citation type="submission" date="2018-10" db="EMBL/GenBank/DDBJ databases">
        <title>Effector identification in a new, highly contiguous assembly of the strawberry crown rot pathogen Phytophthora cactorum.</title>
        <authorList>
            <person name="Armitage A.D."/>
            <person name="Nellist C.F."/>
            <person name="Bates H."/>
            <person name="Vickerstaff R.J."/>
            <person name="Harrison R.J."/>
        </authorList>
    </citation>
    <scope>NUCLEOTIDE SEQUENCE</scope>
    <source>
        <strain evidence="1">15-7</strain>
        <strain evidence="2">4032</strain>
        <strain evidence="3">4040</strain>
        <strain evidence="4">P415</strain>
        <strain evidence="5">P421</strain>
    </source>
</reference>
<dbReference type="Proteomes" id="UP000736787">
    <property type="component" value="Unassembled WGS sequence"/>
</dbReference>
<dbReference type="OrthoDB" id="10282707at2759"/>
<keyword evidence="7" id="KW-1185">Reference proteome</keyword>
<dbReference type="EMBL" id="RCMG01001892">
    <property type="protein sequence ID" value="KAG2818072.1"/>
    <property type="molecule type" value="Genomic_DNA"/>
</dbReference>
<dbReference type="EMBL" id="RCMI01002015">
    <property type="protein sequence ID" value="KAG2879396.1"/>
    <property type="molecule type" value="Genomic_DNA"/>
</dbReference>
<dbReference type="Proteomes" id="UP000251314">
    <property type="component" value="Unassembled WGS sequence"/>
</dbReference>
<evidence type="ECO:0000313" key="1">
    <source>
        <dbReference type="EMBL" id="KAG2818072.1"/>
    </source>
</evidence>
<dbReference type="EMBL" id="MJFZ01001100">
    <property type="protein sequence ID" value="RAW23238.1"/>
    <property type="molecule type" value="Genomic_DNA"/>
</dbReference>
<reference evidence="6 7" key="1">
    <citation type="submission" date="2018-01" db="EMBL/GenBank/DDBJ databases">
        <title>Draft genome of the strawberry crown rot pathogen Phytophthora cactorum.</title>
        <authorList>
            <person name="Armitage A.D."/>
            <person name="Lysoe E."/>
            <person name="Nellist C.F."/>
            <person name="Harrison R.J."/>
            <person name="Brurberg M.B."/>
        </authorList>
    </citation>
    <scope>NUCLEOTIDE SEQUENCE [LARGE SCALE GENOMIC DNA]</scope>
    <source>
        <strain evidence="6 7">10300</strain>
    </source>
</reference>
<evidence type="ECO:0000313" key="2">
    <source>
        <dbReference type="EMBL" id="KAG2879396.1"/>
    </source>
</evidence>
<evidence type="ECO:0000313" key="7">
    <source>
        <dbReference type="Proteomes" id="UP000251314"/>
    </source>
</evidence>
<dbReference type="Proteomes" id="UP000735874">
    <property type="component" value="Unassembled WGS sequence"/>
</dbReference>
<protein>
    <submittedName>
        <fullName evidence="6">Uncharacterized protein</fullName>
    </submittedName>
</protein>
<dbReference type="Proteomes" id="UP000760860">
    <property type="component" value="Unassembled WGS sequence"/>
</dbReference>
<evidence type="ECO:0000313" key="5">
    <source>
        <dbReference type="EMBL" id="KAG3204395.1"/>
    </source>
</evidence>
<sequence length="47" mass="4805">MTTISAGSVVHVVALTNLRANDKVQVITELNAYKGGCAADGSSSKRA</sequence>
<comment type="caution">
    <text evidence="6">The sequence shown here is derived from an EMBL/GenBank/DDBJ whole genome shotgun (WGS) entry which is preliminary data.</text>
</comment>